<dbReference type="EMBL" id="MU267615">
    <property type="protein sequence ID" value="KAH7914352.1"/>
    <property type="molecule type" value="Genomic_DNA"/>
</dbReference>
<proteinExistence type="predicted"/>
<keyword evidence="2" id="KW-1185">Reference proteome</keyword>
<name>A0ACB8AM76_9AGAM</name>
<evidence type="ECO:0000313" key="2">
    <source>
        <dbReference type="Proteomes" id="UP000790377"/>
    </source>
</evidence>
<protein>
    <submittedName>
        <fullName evidence="1">Uncharacterized protein</fullName>
    </submittedName>
</protein>
<sequence length="690" mass="74893">MPSKPSESLLFHKKKKPVKKDGSGTPPNRVPSASSPRKSATPRQQPTPPDADTEDNTKLPEGEFAEYKLMSSALNGWKYDIMKFSSHNSIDITTWDEPIKLNRKEIKRDEVAAPPQQAAGPMLGPDGKPVVGPDGKVVMVDAEGKPMMNNNNAGEAHSSKDKDVKGKGPANGKKRFQKKTRQVFMVSEESRQLKKDEKYPWVMEDARENEVWVGRMDDAARAEIHGLFMPAAREFFKFVPAHRWYKFQKRPNHPVLTLQEAEAVMSKIQKNKDPHHWLSQNRAGKAPSAATAAMFKAEPDSGPSGSSLVHNAGQSRGPGGRKLISVHRGSRNDDDEEGGGRKRKEEDEGEGDVDENLFEEEPADDDEQEAAADDDEEAKETEERLKREYKAANKQRDGQIDESDDDLDDSQLTQEGKSLKKLMRDLEKNMAYDSDDERKNPYASSDESEEEPPVVTDEPAIQQQPQQVKSRASSPNASQPAPTRTQNTPASGSRPTSPAPPSGLGGHSVVAKRATSPKAPKLKSANVSRANSPLSSHGAGSRATSPVANSRATSPAVKSPTSPTASNSASLPKPANKRKATDDPVGSGQPSGSQPNGSTGAPKPKRRKPLPPGPSASGELEENMLVEWLQNAAEPTTRNCIRHFTAYLTTDAQKSKFAVLVKQVATMKKGVLVLKSATPEGASHPSSPAP</sequence>
<gene>
    <name evidence="1" type="ORF">BJ138DRAFT_1079736</name>
</gene>
<evidence type="ECO:0000313" key="1">
    <source>
        <dbReference type="EMBL" id="KAH7914352.1"/>
    </source>
</evidence>
<dbReference type="Proteomes" id="UP000790377">
    <property type="component" value="Unassembled WGS sequence"/>
</dbReference>
<accession>A0ACB8AM76</accession>
<reference evidence="1" key="1">
    <citation type="journal article" date="2021" name="New Phytol.">
        <title>Evolutionary innovations through gain and loss of genes in the ectomycorrhizal Boletales.</title>
        <authorList>
            <person name="Wu G."/>
            <person name="Miyauchi S."/>
            <person name="Morin E."/>
            <person name="Kuo A."/>
            <person name="Drula E."/>
            <person name="Varga T."/>
            <person name="Kohler A."/>
            <person name="Feng B."/>
            <person name="Cao Y."/>
            <person name="Lipzen A."/>
            <person name="Daum C."/>
            <person name="Hundley H."/>
            <person name="Pangilinan J."/>
            <person name="Johnson J."/>
            <person name="Barry K."/>
            <person name="LaButti K."/>
            <person name="Ng V."/>
            <person name="Ahrendt S."/>
            <person name="Min B."/>
            <person name="Choi I.G."/>
            <person name="Park H."/>
            <person name="Plett J.M."/>
            <person name="Magnuson J."/>
            <person name="Spatafora J.W."/>
            <person name="Nagy L.G."/>
            <person name="Henrissat B."/>
            <person name="Grigoriev I.V."/>
            <person name="Yang Z.L."/>
            <person name="Xu J."/>
            <person name="Martin F.M."/>
        </authorList>
    </citation>
    <scope>NUCLEOTIDE SEQUENCE</scope>
    <source>
        <strain evidence="1">ATCC 28755</strain>
    </source>
</reference>
<comment type="caution">
    <text evidence="1">The sequence shown here is derived from an EMBL/GenBank/DDBJ whole genome shotgun (WGS) entry which is preliminary data.</text>
</comment>
<organism evidence="1 2">
    <name type="scientific">Hygrophoropsis aurantiaca</name>
    <dbReference type="NCBI Taxonomy" id="72124"/>
    <lineage>
        <taxon>Eukaryota</taxon>
        <taxon>Fungi</taxon>
        <taxon>Dikarya</taxon>
        <taxon>Basidiomycota</taxon>
        <taxon>Agaricomycotina</taxon>
        <taxon>Agaricomycetes</taxon>
        <taxon>Agaricomycetidae</taxon>
        <taxon>Boletales</taxon>
        <taxon>Coniophorineae</taxon>
        <taxon>Hygrophoropsidaceae</taxon>
        <taxon>Hygrophoropsis</taxon>
    </lineage>
</organism>